<name>A0A540R4Z9_9CORY</name>
<dbReference type="SUPFAM" id="SSF101386">
    <property type="entry name" value="all-alpha NTP pyrophosphatases"/>
    <property type="match status" value="1"/>
</dbReference>
<dbReference type="GO" id="GO:0046047">
    <property type="term" value="P:TTP catabolic process"/>
    <property type="evidence" value="ECO:0007669"/>
    <property type="project" value="TreeGrafter"/>
</dbReference>
<dbReference type="PANTHER" id="PTHR30522:SF0">
    <property type="entry name" value="NUCLEOSIDE TRIPHOSPHATE PYROPHOSPHOHYDROLASE"/>
    <property type="match status" value="1"/>
</dbReference>
<accession>A0A540R4Z9</accession>
<reference evidence="2 3" key="1">
    <citation type="submission" date="2019-06" db="EMBL/GenBank/DDBJ databases">
        <title>Draft genome of C. phoceense Strain 272.</title>
        <authorList>
            <person name="Pacheco L.G.C."/>
            <person name="Barberis C.M."/>
            <person name="Almuzara M.N."/>
            <person name="Traglia G.M."/>
            <person name="Santos C.S."/>
            <person name="Rocha D.J.P.G."/>
            <person name="Aguiar E.R.G.R."/>
            <person name="Vay C.A."/>
        </authorList>
    </citation>
    <scope>NUCLEOTIDE SEQUENCE [LARGE SCALE GENOMIC DNA]</scope>
    <source>
        <strain evidence="2 3">272</strain>
    </source>
</reference>
<dbReference type="InterPro" id="IPR048015">
    <property type="entry name" value="NTP-PPase_MazG-like_N"/>
</dbReference>
<dbReference type="RefSeq" id="WP_141629156.1">
    <property type="nucleotide sequence ID" value="NZ_VHIR01000017.1"/>
</dbReference>
<evidence type="ECO:0000313" key="3">
    <source>
        <dbReference type="Proteomes" id="UP000318080"/>
    </source>
</evidence>
<dbReference type="Gene3D" id="1.10.287.1080">
    <property type="entry name" value="MazG-like"/>
    <property type="match status" value="1"/>
</dbReference>
<dbReference type="Pfam" id="PF03819">
    <property type="entry name" value="MazG"/>
    <property type="match status" value="1"/>
</dbReference>
<dbReference type="GO" id="GO:0046052">
    <property type="term" value="P:UTP catabolic process"/>
    <property type="evidence" value="ECO:0007669"/>
    <property type="project" value="TreeGrafter"/>
</dbReference>
<dbReference type="PANTHER" id="PTHR30522">
    <property type="entry name" value="NUCLEOSIDE TRIPHOSPHATE PYROPHOSPHOHYDROLASE"/>
    <property type="match status" value="1"/>
</dbReference>
<dbReference type="GO" id="GO:0046081">
    <property type="term" value="P:dUTP catabolic process"/>
    <property type="evidence" value="ECO:0007669"/>
    <property type="project" value="TreeGrafter"/>
</dbReference>
<dbReference type="CDD" id="cd11528">
    <property type="entry name" value="NTP-PPase_MazG_Nterm"/>
    <property type="match status" value="1"/>
</dbReference>
<proteinExistence type="predicted"/>
<sequence>MTVLLLDERWPDLIPMEALARVTQPVTYTGELPVKVRWNFGDLVTKIDPTGVGTIVTTNAADPAVAVRISAGEEIIEAASRHEPVYEAQRIMSAARSRGEWEMGQTHRSLLPYLAEETWEFAAAVEEGASESELCTELGDVLLQVLFHAEIAARRGAFDFGDVATSFVRKMRSRAPYLFDGSTGVVSVERQDELWARGKASEG</sequence>
<dbReference type="Proteomes" id="UP000318080">
    <property type="component" value="Unassembled WGS sequence"/>
</dbReference>
<organism evidence="2 3">
    <name type="scientific">Corynebacterium phoceense</name>
    <dbReference type="NCBI Taxonomy" id="1686286"/>
    <lineage>
        <taxon>Bacteria</taxon>
        <taxon>Bacillati</taxon>
        <taxon>Actinomycetota</taxon>
        <taxon>Actinomycetes</taxon>
        <taxon>Mycobacteriales</taxon>
        <taxon>Corynebacteriaceae</taxon>
        <taxon>Corynebacterium</taxon>
    </lineage>
</organism>
<dbReference type="AlphaFoldDB" id="A0A540R4Z9"/>
<gene>
    <name evidence="2" type="ORF">EJK80_10400</name>
</gene>
<dbReference type="GO" id="GO:0006203">
    <property type="term" value="P:dGTP catabolic process"/>
    <property type="evidence" value="ECO:0007669"/>
    <property type="project" value="TreeGrafter"/>
</dbReference>
<dbReference type="STRING" id="1686286.GCA_900092335_01357"/>
<evidence type="ECO:0000313" key="2">
    <source>
        <dbReference type="EMBL" id="TQE42798.1"/>
    </source>
</evidence>
<evidence type="ECO:0000259" key="1">
    <source>
        <dbReference type="Pfam" id="PF03819"/>
    </source>
</evidence>
<feature type="domain" description="NTP pyrophosphohydrolase MazG-like" evidence="1">
    <location>
        <begin position="105"/>
        <end position="179"/>
    </location>
</feature>
<dbReference type="InterPro" id="IPR004518">
    <property type="entry name" value="MazG-like_dom"/>
</dbReference>
<dbReference type="GO" id="GO:0046061">
    <property type="term" value="P:dATP catabolic process"/>
    <property type="evidence" value="ECO:0007669"/>
    <property type="project" value="TreeGrafter"/>
</dbReference>
<keyword evidence="3" id="KW-1185">Reference proteome</keyword>
<dbReference type="GO" id="GO:0046076">
    <property type="term" value="P:dTTP catabolic process"/>
    <property type="evidence" value="ECO:0007669"/>
    <property type="project" value="TreeGrafter"/>
</dbReference>
<protein>
    <submittedName>
        <fullName evidence="2">Nucleoside triphosphate hydrolase</fullName>
    </submittedName>
</protein>
<dbReference type="GO" id="GO:0047429">
    <property type="term" value="F:nucleoside triphosphate diphosphatase activity"/>
    <property type="evidence" value="ECO:0007669"/>
    <property type="project" value="TreeGrafter"/>
</dbReference>
<keyword evidence="2" id="KW-0378">Hydrolase</keyword>
<comment type="caution">
    <text evidence="2">The sequence shown here is derived from an EMBL/GenBank/DDBJ whole genome shotgun (WGS) entry which is preliminary data.</text>
</comment>
<dbReference type="EMBL" id="VHIR01000017">
    <property type="protein sequence ID" value="TQE42798.1"/>
    <property type="molecule type" value="Genomic_DNA"/>
</dbReference>
<dbReference type="InterPro" id="IPR011551">
    <property type="entry name" value="NTP_PyrPHydrolase_MazG"/>
</dbReference>